<keyword evidence="7" id="KW-1003">Cell membrane</keyword>
<evidence type="ECO:0000256" key="3">
    <source>
        <dbReference type="ARBA" id="ARBA00006742"/>
    </source>
</evidence>
<evidence type="ECO:0000256" key="11">
    <source>
        <dbReference type="ARBA" id="ARBA00023010"/>
    </source>
</evidence>
<dbReference type="PANTHER" id="PTHR33909:SF1">
    <property type="entry name" value="SEC TRANSLOCON ACCESSORY COMPLEX SUBUNIT YAJC"/>
    <property type="match status" value="1"/>
</dbReference>
<evidence type="ECO:0000256" key="13">
    <source>
        <dbReference type="SAM" id="Phobius"/>
    </source>
</evidence>
<dbReference type="SMART" id="SM01323">
    <property type="entry name" value="YajC"/>
    <property type="match status" value="1"/>
</dbReference>
<keyword evidence="6" id="KW-0813">Transport</keyword>
<dbReference type="Proteomes" id="UP000291301">
    <property type="component" value="Unassembled WGS sequence"/>
</dbReference>
<comment type="function">
    <text evidence="1">The SecYEG-SecDF-YajC-YidC holo-translocon (HTL) protein secretase/insertase is a supercomplex required for protein secretion, insertion of proteins into membranes, and assembly of membrane protein complexes. While the SecYEG complex is essential for assembly of a number of proteins and complexes, the SecDF-YajC-YidC subcomplex facilitates these functions.</text>
</comment>
<evidence type="ECO:0000256" key="8">
    <source>
        <dbReference type="ARBA" id="ARBA00022692"/>
    </source>
</evidence>
<keyword evidence="11" id="KW-0811">Translocation</keyword>
<evidence type="ECO:0000256" key="10">
    <source>
        <dbReference type="ARBA" id="ARBA00022989"/>
    </source>
</evidence>
<organism evidence="14 15">
    <name type="scientific">Oricola cellulosilytica</name>
    <dbReference type="NCBI Taxonomy" id="1429082"/>
    <lineage>
        <taxon>Bacteria</taxon>
        <taxon>Pseudomonadati</taxon>
        <taxon>Pseudomonadota</taxon>
        <taxon>Alphaproteobacteria</taxon>
        <taxon>Hyphomicrobiales</taxon>
        <taxon>Ahrensiaceae</taxon>
        <taxon>Oricola</taxon>
    </lineage>
</organism>
<reference evidence="14 15" key="1">
    <citation type="journal article" date="2015" name="Antonie Van Leeuwenhoek">
        <title>Oricola cellulosilytica gen. nov., sp. nov., a cellulose-degrading bacterium of the family Phyllobacteriaceae isolated from surface seashore water, and emended descriptions of Mesorhizobium loti and Phyllobacterium myrsinacearum.</title>
        <authorList>
            <person name="Hameed A."/>
            <person name="Shahina M."/>
            <person name="Lai W.A."/>
            <person name="Lin S.Y."/>
            <person name="Young L.S."/>
            <person name="Liu Y.C."/>
            <person name="Hsu Y.H."/>
            <person name="Young C.C."/>
        </authorList>
    </citation>
    <scope>NUCLEOTIDE SEQUENCE [LARGE SCALE GENOMIC DNA]</scope>
    <source>
        <strain evidence="14 15">KCTC 52183</strain>
    </source>
</reference>
<name>A0A4R0P629_9HYPH</name>
<dbReference type="PANTHER" id="PTHR33909">
    <property type="entry name" value="SEC TRANSLOCON ACCESSORY COMPLEX SUBUNIT YAJC"/>
    <property type="match status" value="1"/>
</dbReference>
<dbReference type="InterPro" id="IPR003849">
    <property type="entry name" value="Preprotein_translocase_YajC"/>
</dbReference>
<evidence type="ECO:0000256" key="2">
    <source>
        <dbReference type="ARBA" id="ARBA00004162"/>
    </source>
</evidence>
<dbReference type="Pfam" id="PF02699">
    <property type="entry name" value="YajC"/>
    <property type="match status" value="1"/>
</dbReference>
<evidence type="ECO:0000313" key="15">
    <source>
        <dbReference type="Proteomes" id="UP000291301"/>
    </source>
</evidence>
<sequence length="116" mass="12714">MFVTPAYAQAAGGSAGGADIIMSILPFLLIFVIMYFLIIRPQRTQMKKRDQMLKAIRRNDTVVTGGGILGKVTKVIDDHELEVEIAQNTKIRVMRAMVAEVRVKGEPVAANDAGKK</sequence>
<dbReference type="OrthoDB" id="9811406at2"/>
<comment type="caution">
    <text evidence="14">The sequence shown here is derived from an EMBL/GenBank/DDBJ whole genome shotgun (WGS) entry which is preliminary data.</text>
</comment>
<keyword evidence="15" id="KW-1185">Reference proteome</keyword>
<evidence type="ECO:0000256" key="1">
    <source>
        <dbReference type="ARBA" id="ARBA00002061"/>
    </source>
</evidence>
<dbReference type="RefSeq" id="WP_131570479.1">
    <property type="nucleotide sequence ID" value="NZ_JAINFK010000005.1"/>
</dbReference>
<evidence type="ECO:0000256" key="12">
    <source>
        <dbReference type="ARBA" id="ARBA00023136"/>
    </source>
</evidence>
<comment type="similarity">
    <text evidence="3">Belongs to the YajC family.</text>
</comment>
<protein>
    <recommendedName>
        <fullName evidence="5">Sec translocon accessory complex subunit YajC</fullName>
    </recommendedName>
</protein>
<comment type="subcellular location">
    <subcellularLocation>
        <location evidence="2">Cell membrane</location>
        <topology evidence="2">Single-pass membrane protein</topology>
    </subcellularLocation>
</comment>
<dbReference type="GO" id="GO:0015031">
    <property type="term" value="P:protein transport"/>
    <property type="evidence" value="ECO:0007669"/>
    <property type="project" value="UniProtKB-KW"/>
</dbReference>
<evidence type="ECO:0000256" key="7">
    <source>
        <dbReference type="ARBA" id="ARBA00022475"/>
    </source>
</evidence>
<evidence type="ECO:0000256" key="6">
    <source>
        <dbReference type="ARBA" id="ARBA00022448"/>
    </source>
</evidence>
<keyword evidence="12 13" id="KW-0472">Membrane</keyword>
<feature type="transmembrane region" description="Helical" evidence="13">
    <location>
        <begin position="20"/>
        <end position="39"/>
    </location>
</feature>
<accession>A0A4R0P629</accession>
<dbReference type="EMBL" id="SJST01000007">
    <property type="protein sequence ID" value="TCD12354.1"/>
    <property type="molecule type" value="Genomic_DNA"/>
</dbReference>
<gene>
    <name evidence="14" type="primary">yajC</name>
    <name evidence="14" type="ORF">E0D97_15190</name>
</gene>
<keyword evidence="10 13" id="KW-1133">Transmembrane helix</keyword>
<evidence type="ECO:0000256" key="4">
    <source>
        <dbReference type="ARBA" id="ARBA00011718"/>
    </source>
</evidence>
<keyword evidence="9" id="KW-0653">Protein transport</keyword>
<evidence type="ECO:0000313" key="14">
    <source>
        <dbReference type="EMBL" id="TCD12354.1"/>
    </source>
</evidence>
<evidence type="ECO:0000256" key="5">
    <source>
        <dbReference type="ARBA" id="ARBA00014962"/>
    </source>
</evidence>
<dbReference type="AlphaFoldDB" id="A0A4R0P629"/>
<comment type="subunit">
    <text evidence="4">Part of the SecDF-YidC-YajC translocase complex. The SecDF-YidC-YajC translocase forms a supercomplex with SecYEG, called the holo-translocon (HTL).</text>
</comment>
<evidence type="ECO:0000256" key="9">
    <source>
        <dbReference type="ARBA" id="ARBA00022927"/>
    </source>
</evidence>
<proteinExistence type="inferred from homology"/>
<dbReference type="PRINTS" id="PR01853">
    <property type="entry name" value="YAJCTRNLCASE"/>
</dbReference>
<keyword evidence="8 13" id="KW-0812">Transmembrane</keyword>
<dbReference type="NCBIfam" id="TIGR00739">
    <property type="entry name" value="yajC"/>
    <property type="match status" value="1"/>
</dbReference>
<dbReference type="GO" id="GO:0005886">
    <property type="term" value="C:plasma membrane"/>
    <property type="evidence" value="ECO:0007669"/>
    <property type="project" value="UniProtKB-SubCell"/>
</dbReference>